<sequence>AQKTRINSTLDIWKTTQIQKQGTSVAGEIGVKDGHGETPSQYEMNSNPHPPVIEQPASYLRGRKQRHSGTDW</sequence>
<dbReference type="AlphaFoldDB" id="A0ABD3VR72"/>
<feature type="compositionally biased region" description="Basic residues" evidence="1">
    <location>
        <begin position="61"/>
        <end position="72"/>
    </location>
</feature>
<reference evidence="2 3" key="1">
    <citation type="submission" date="2024-11" db="EMBL/GenBank/DDBJ databases">
        <title>Chromosome-level genome assembly of the freshwater bivalve Anodonta woodiana.</title>
        <authorList>
            <person name="Chen X."/>
        </authorList>
    </citation>
    <scope>NUCLEOTIDE SEQUENCE [LARGE SCALE GENOMIC DNA]</scope>
    <source>
        <strain evidence="2">MN2024</strain>
        <tissue evidence="2">Gills</tissue>
    </source>
</reference>
<accession>A0ABD3VR72</accession>
<keyword evidence="3" id="KW-1185">Reference proteome</keyword>
<gene>
    <name evidence="2" type="ORF">ACJMK2_005592</name>
</gene>
<feature type="region of interest" description="Disordered" evidence="1">
    <location>
        <begin position="22"/>
        <end position="72"/>
    </location>
</feature>
<proteinExistence type="predicted"/>
<comment type="caution">
    <text evidence="2">The sequence shown here is derived from an EMBL/GenBank/DDBJ whole genome shotgun (WGS) entry which is preliminary data.</text>
</comment>
<evidence type="ECO:0000313" key="2">
    <source>
        <dbReference type="EMBL" id="KAL3863865.1"/>
    </source>
</evidence>
<organism evidence="2 3">
    <name type="scientific">Sinanodonta woodiana</name>
    <name type="common">Chinese pond mussel</name>
    <name type="synonym">Anodonta woodiana</name>
    <dbReference type="NCBI Taxonomy" id="1069815"/>
    <lineage>
        <taxon>Eukaryota</taxon>
        <taxon>Metazoa</taxon>
        <taxon>Spiralia</taxon>
        <taxon>Lophotrochozoa</taxon>
        <taxon>Mollusca</taxon>
        <taxon>Bivalvia</taxon>
        <taxon>Autobranchia</taxon>
        <taxon>Heteroconchia</taxon>
        <taxon>Palaeoheterodonta</taxon>
        <taxon>Unionida</taxon>
        <taxon>Unionoidea</taxon>
        <taxon>Unionidae</taxon>
        <taxon>Unioninae</taxon>
        <taxon>Sinanodonta</taxon>
    </lineage>
</organism>
<dbReference type="EMBL" id="JBJQND010000010">
    <property type="protein sequence ID" value="KAL3863865.1"/>
    <property type="molecule type" value="Genomic_DNA"/>
</dbReference>
<evidence type="ECO:0000256" key="1">
    <source>
        <dbReference type="SAM" id="MobiDB-lite"/>
    </source>
</evidence>
<dbReference type="Proteomes" id="UP001634394">
    <property type="component" value="Unassembled WGS sequence"/>
</dbReference>
<feature type="compositionally biased region" description="Polar residues" evidence="1">
    <location>
        <begin position="38"/>
        <end position="47"/>
    </location>
</feature>
<evidence type="ECO:0000313" key="3">
    <source>
        <dbReference type="Proteomes" id="UP001634394"/>
    </source>
</evidence>
<name>A0ABD3VR72_SINWO</name>
<feature type="non-terminal residue" evidence="2">
    <location>
        <position position="1"/>
    </location>
</feature>
<protein>
    <submittedName>
        <fullName evidence="2">Uncharacterized protein</fullName>
    </submittedName>
</protein>